<gene>
    <name evidence="2" type="ORF">GCM10012282_75620</name>
</gene>
<dbReference type="AlphaFoldDB" id="A0A917UM39"/>
<reference evidence="2" key="2">
    <citation type="submission" date="2020-09" db="EMBL/GenBank/DDBJ databases">
        <authorList>
            <person name="Sun Q."/>
            <person name="Zhou Y."/>
        </authorList>
    </citation>
    <scope>NUCLEOTIDE SEQUENCE</scope>
    <source>
        <strain evidence="2">CGMCC 4.7272</strain>
    </source>
</reference>
<dbReference type="GO" id="GO:0005829">
    <property type="term" value="C:cytosol"/>
    <property type="evidence" value="ECO:0007669"/>
    <property type="project" value="TreeGrafter"/>
</dbReference>
<dbReference type="GO" id="GO:0047527">
    <property type="term" value="F:2,3-dihydroxybenzoate-serine ligase activity"/>
    <property type="evidence" value="ECO:0007669"/>
    <property type="project" value="TreeGrafter"/>
</dbReference>
<dbReference type="Pfam" id="PF00668">
    <property type="entry name" value="Condensation"/>
    <property type="match status" value="1"/>
</dbReference>
<name>A0A917UM39_9ACTN</name>
<dbReference type="Gene3D" id="3.30.559.10">
    <property type="entry name" value="Chloramphenicol acetyltransferase-like domain"/>
    <property type="match status" value="1"/>
</dbReference>
<evidence type="ECO:0000313" key="2">
    <source>
        <dbReference type="EMBL" id="GGJ67487.1"/>
    </source>
</evidence>
<reference evidence="2" key="1">
    <citation type="journal article" date="2014" name="Int. J. Syst. Evol. Microbiol.">
        <title>Complete genome sequence of Corynebacterium casei LMG S-19264T (=DSM 44701T), isolated from a smear-ripened cheese.</title>
        <authorList>
            <consortium name="US DOE Joint Genome Institute (JGI-PGF)"/>
            <person name="Walter F."/>
            <person name="Albersmeier A."/>
            <person name="Kalinowski J."/>
            <person name="Ruckert C."/>
        </authorList>
    </citation>
    <scope>NUCLEOTIDE SEQUENCE</scope>
    <source>
        <strain evidence="2">CGMCC 4.7272</strain>
    </source>
</reference>
<feature type="domain" description="Condensation" evidence="1">
    <location>
        <begin position="3"/>
        <end position="441"/>
    </location>
</feature>
<dbReference type="InterPro" id="IPR001242">
    <property type="entry name" value="Condensation_dom"/>
</dbReference>
<dbReference type="GO" id="GO:0031177">
    <property type="term" value="F:phosphopantetheine binding"/>
    <property type="evidence" value="ECO:0007669"/>
    <property type="project" value="TreeGrafter"/>
</dbReference>
<dbReference type="PANTHER" id="PTHR45527:SF1">
    <property type="entry name" value="FATTY ACID SYNTHASE"/>
    <property type="match status" value="1"/>
</dbReference>
<accession>A0A917UM39</accession>
<dbReference type="SUPFAM" id="SSF52777">
    <property type="entry name" value="CoA-dependent acyltransferases"/>
    <property type="match status" value="2"/>
</dbReference>
<evidence type="ECO:0000259" key="1">
    <source>
        <dbReference type="Pfam" id="PF00668"/>
    </source>
</evidence>
<dbReference type="PANTHER" id="PTHR45527">
    <property type="entry name" value="NONRIBOSOMAL PEPTIDE SYNTHETASE"/>
    <property type="match status" value="1"/>
</dbReference>
<dbReference type="GO" id="GO:0043041">
    <property type="term" value="P:amino acid activation for nonribosomal peptide biosynthetic process"/>
    <property type="evidence" value="ECO:0007669"/>
    <property type="project" value="TreeGrafter"/>
</dbReference>
<dbReference type="RefSeq" id="WP_189151936.1">
    <property type="nucleotide sequence ID" value="NZ_BAABER010000019.1"/>
</dbReference>
<keyword evidence="3" id="KW-1185">Reference proteome</keyword>
<dbReference type="EMBL" id="BMMU01000046">
    <property type="protein sequence ID" value="GGJ67487.1"/>
    <property type="molecule type" value="Genomic_DNA"/>
</dbReference>
<dbReference type="Gene3D" id="3.30.559.30">
    <property type="entry name" value="Nonribosomal peptide synthetase, condensation domain"/>
    <property type="match status" value="1"/>
</dbReference>
<evidence type="ECO:0000313" key="3">
    <source>
        <dbReference type="Proteomes" id="UP000625682"/>
    </source>
</evidence>
<dbReference type="GO" id="GO:0009366">
    <property type="term" value="C:enterobactin synthetase complex"/>
    <property type="evidence" value="ECO:0007669"/>
    <property type="project" value="TreeGrafter"/>
</dbReference>
<dbReference type="GO" id="GO:0008610">
    <property type="term" value="P:lipid biosynthetic process"/>
    <property type="evidence" value="ECO:0007669"/>
    <property type="project" value="UniProtKB-ARBA"/>
</dbReference>
<dbReference type="Proteomes" id="UP000625682">
    <property type="component" value="Unassembled WGS sequence"/>
</dbReference>
<dbReference type="GO" id="GO:0009239">
    <property type="term" value="P:enterobactin biosynthetic process"/>
    <property type="evidence" value="ECO:0007669"/>
    <property type="project" value="TreeGrafter"/>
</dbReference>
<sequence>MLISAGQEALWLAHQLDPDSPAYNVVLAVRLRGRVRTDVLQDALTALVVRHELLRSRFPATDEGPGRRTEPPATVRMDVREVPGADDAELFRLAGQAGREPFRLARSGAFRAVLLRRAADDAVLVTVTHHIVSDATSQWLLVRDLFAEYGARTGQPAAAEPPAVAGWDEQVRAEQDFVASPRGERAAAHWRSVCEGLDAAVLPTDRPRPPQRSLDGATHEVALDPRTPQRLRETSAERAVTPFAWLLGTFQAALHRSGCGDGFLIGCPVTTRFTPSSREAVGYYVNVLPVAGRFTSATTLLETVESAQGQLRTGLAHARHPVELLAGGPAGGPLFRISCTLVAADRLPIEGLYEGPVRLGGLRAELCDVPQQEGQLDLTVEILQDSGGFRALLRYNTDLFDAATIERFGGVWRRMVGVSLDAPATRVAEVTLVAQDDLEFLLALGSGAS</sequence>
<organism evidence="2 3">
    <name type="scientific">Streptomyces lacrimifluminis</name>
    <dbReference type="NCBI Taxonomy" id="1500077"/>
    <lineage>
        <taxon>Bacteria</taxon>
        <taxon>Bacillati</taxon>
        <taxon>Actinomycetota</taxon>
        <taxon>Actinomycetes</taxon>
        <taxon>Kitasatosporales</taxon>
        <taxon>Streptomycetaceae</taxon>
        <taxon>Streptomyces</taxon>
    </lineage>
</organism>
<protein>
    <recommendedName>
        <fullName evidence="1">Condensation domain-containing protein</fullName>
    </recommendedName>
</protein>
<dbReference type="InterPro" id="IPR023213">
    <property type="entry name" value="CAT-like_dom_sf"/>
</dbReference>
<proteinExistence type="predicted"/>
<comment type="caution">
    <text evidence="2">The sequence shown here is derived from an EMBL/GenBank/DDBJ whole genome shotgun (WGS) entry which is preliminary data.</text>
</comment>